<dbReference type="Proteomes" id="UP000230843">
    <property type="component" value="Unassembled WGS sequence"/>
</dbReference>
<dbReference type="HAMAP" id="MF_02078">
    <property type="entry name" value="MurJ_MviN"/>
    <property type="match status" value="1"/>
</dbReference>
<feature type="transmembrane region" description="Helical" evidence="8">
    <location>
        <begin position="192"/>
        <end position="214"/>
    </location>
</feature>
<dbReference type="GO" id="GO:0015648">
    <property type="term" value="F:lipid-linked peptidoglycan transporter activity"/>
    <property type="evidence" value="ECO:0007669"/>
    <property type="project" value="UniProtKB-UniRule"/>
</dbReference>
<feature type="transmembrane region" description="Helical" evidence="8">
    <location>
        <begin position="278"/>
        <end position="299"/>
    </location>
</feature>
<dbReference type="GO" id="GO:0034204">
    <property type="term" value="P:lipid translocation"/>
    <property type="evidence" value="ECO:0007669"/>
    <property type="project" value="TreeGrafter"/>
</dbReference>
<proteinExistence type="inferred from homology"/>
<feature type="transmembrane region" description="Helical" evidence="8">
    <location>
        <begin position="99"/>
        <end position="119"/>
    </location>
</feature>
<dbReference type="Pfam" id="PF03023">
    <property type="entry name" value="MurJ"/>
    <property type="match status" value="1"/>
</dbReference>
<accession>A0A2M7Z7T6</accession>
<evidence type="ECO:0000256" key="7">
    <source>
        <dbReference type="ARBA" id="ARBA00023136"/>
    </source>
</evidence>
<comment type="pathway">
    <text evidence="8">Cell wall biogenesis; peptidoglycan biosynthesis.</text>
</comment>
<dbReference type="CDD" id="cd13123">
    <property type="entry name" value="MATE_MurJ_like"/>
    <property type="match status" value="1"/>
</dbReference>
<comment type="subcellular location">
    <subcellularLocation>
        <location evidence="1 8">Cell membrane</location>
        <topology evidence="1 8">Multi-pass membrane protein</topology>
    </subcellularLocation>
</comment>
<evidence type="ECO:0000256" key="6">
    <source>
        <dbReference type="ARBA" id="ARBA00022989"/>
    </source>
</evidence>
<evidence type="ECO:0000256" key="8">
    <source>
        <dbReference type="HAMAP-Rule" id="MF_02078"/>
    </source>
</evidence>
<keyword evidence="6 8" id="KW-1133">Transmembrane helix</keyword>
<dbReference type="InterPro" id="IPR004268">
    <property type="entry name" value="MurJ"/>
</dbReference>
<evidence type="ECO:0000256" key="3">
    <source>
        <dbReference type="ARBA" id="ARBA00022692"/>
    </source>
</evidence>
<feature type="transmembrane region" description="Helical" evidence="8">
    <location>
        <begin position="139"/>
        <end position="158"/>
    </location>
</feature>
<evidence type="ECO:0000313" key="10">
    <source>
        <dbReference type="EMBL" id="PJA90514.1"/>
    </source>
</evidence>
<keyword evidence="2 8" id="KW-1003">Cell membrane</keyword>
<keyword evidence="5 8" id="KW-0573">Peptidoglycan synthesis</keyword>
<dbReference type="PANTHER" id="PTHR47019">
    <property type="entry name" value="LIPID II FLIPPASE MURJ"/>
    <property type="match status" value="1"/>
</dbReference>
<keyword evidence="7 8" id="KW-0472">Membrane</keyword>
<comment type="similarity">
    <text evidence="8 9">Belongs to the MurJ/MviN family.</text>
</comment>
<feature type="transmembrane region" description="Helical" evidence="8">
    <location>
        <begin position="165"/>
        <end position="186"/>
    </location>
</feature>
<feature type="transmembrane region" description="Helical" evidence="8">
    <location>
        <begin position="234"/>
        <end position="258"/>
    </location>
</feature>
<comment type="caution">
    <text evidence="10">The sequence shown here is derived from an EMBL/GenBank/DDBJ whole genome shotgun (WGS) entry which is preliminary data.</text>
</comment>
<evidence type="ECO:0000256" key="5">
    <source>
        <dbReference type="ARBA" id="ARBA00022984"/>
    </source>
</evidence>
<reference evidence="11" key="1">
    <citation type="submission" date="2017-09" db="EMBL/GenBank/DDBJ databases">
        <title>Depth-based differentiation of microbial function through sediment-hosted aquifers and enrichment of novel symbionts in the deep terrestrial subsurface.</title>
        <authorList>
            <person name="Probst A.J."/>
            <person name="Ladd B."/>
            <person name="Jarett J.K."/>
            <person name="Geller-Mcgrath D.E."/>
            <person name="Sieber C.M.K."/>
            <person name="Emerson J.B."/>
            <person name="Anantharaman K."/>
            <person name="Thomas B.C."/>
            <person name="Malmstrom R."/>
            <person name="Stieglmeier M."/>
            <person name="Klingl A."/>
            <person name="Woyke T."/>
            <person name="Ryan C.M."/>
            <person name="Banfield J.F."/>
        </authorList>
    </citation>
    <scope>NUCLEOTIDE SEQUENCE [LARGE SCALE GENOMIC DNA]</scope>
</reference>
<gene>
    <name evidence="10" type="primary">mviN</name>
    <name evidence="8" type="synonym">murJ</name>
    <name evidence="10" type="ORF">CO137_00130</name>
</gene>
<feature type="transmembrane region" description="Helical" evidence="8">
    <location>
        <begin position="453"/>
        <end position="471"/>
    </location>
</feature>
<feature type="transmembrane region" description="Helical" evidence="8">
    <location>
        <begin position="483"/>
        <end position="505"/>
    </location>
</feature>
<feature type="transmembrane region" description="Helical" evidence="8">
    <location>
        <begin position="388"/>
        <end position="406"/>
    </location>
</feature>
<feature type="transmembrane region" description="Helical" evidence="8">
    <location>
        <begin position="12"/>
        <end position="33"/>
    </location>
</feature>
<evidence type="ECO:0000256" key="1">
    <source>
        <dbReference type="ARBA" id="ARBA00004651"/>
    </source>
</evidence>
<organism evidence="10 11">
    <name type="scientific">Candidatus Magasanikbacteria bacterium CG_4_9_14_3_um_filter_32_9</name>
    <dbReference type="NCBI Taxonomy" id="1974644"/>
    <lineage>
        <taxon>Bacteria</taxon>
        <taxon>Candidatus Magasanikiibacteriota</taxon>
    </lineage>
</organism>
<keyword evidence="4 8" id="KW-0133">Cell shape</keyword>
<evidence type="ECO:0000256" key="9">
    <source>
        <dbReference type="PIRNR" id="PIRNR002869"/>
    </source>
</evidence>
<dbReference type="EMBL" id="PFVJ01000004">
    <property type="protein sequence ID" value="PJA90514.1"/>
    <property type="molecule type" value="Genomic_DNA"/>
</dbReference>
<evidence type="ECO:0000256" key="4">
    <source>
        <dbReference type="ARBA" id="ARBA00022960"/>
    </source>
</evidence>
<dbReference type="GO" id="GO:0005886">
    <property type="term" value="C:plasma membrane"/>
    <property type="evidence" value="ECO:0007669"/>
    <property type="project" value="UniProtKB-SubCell"/>
</dbReference>
<dbReference type="UniPathway" id="UPA00219"/>
<feature type="transmembrane region" description="Helical" evidence="8">
    <location>
        <begin position="319"/>
        <end position="337"/>
    </location>
</feature>
<dbReference type="PANTHER" id="PTHR47019:SF1">
    <property type="entry name" value="LIPID II FLIPPASE MURJ"/>
    <property type="match status" value="1"/>
</dbReference>
<protein>
    <recommendedName>
        <fullName evidence="8">Probable lipid II flippase MurJ</fullName>
    </recommendedName>
</protein>
<dbReference type="PIRSF" id="PIRSF002869">
    <property type="entry name" value="MviN"/>
    <property type="match status" value="1"/>
</dbReference>
<name>A0A2M7Z7T6_9BACT</name>
<dbReference type="GO" id="GO:0008360">
    <property type="term" value="P:regulation of cell shape"/>
    <property type="evidence" value="ECO:0007669"/>
    <property type="project" value="UniProtKB-UniRule"/>
</dbReference>
<dbReference type="GO" id="GO:0071555">
    <property type="term" value="P:cell wall organization"/>
    <property type="evidence" value="ECO:0007669"/>
    <property type="project" value="UniProtKB-UniRule"/>
</dbReference>
<dbReference type="PRINTS" id="PR01806">
    <property type="entry name" value="VIRFACTRMVIN"/>
</dbReference>
<evidence type="ECO:0000256" key="2">
    <source>
        <dbReference type="ARBA" id="ARBA00022475"/>
    </source>
</evidence>
<comment type="function">
    <text evidence="8 9">Involved in peptidoglycan biosynthesis. Transports lipid-linked peptidoglycan precursors from the inner to the outer leaflet of the cytoplasmic membrane.</text>
</comment>
<feature type="transmembrane region" description="Helical" evidence="8">
    <location>
        <begin position="412"/>
        <end position="433"/>
    </location>
</feature>
<keyword evidence="8 9" id="KW-0813">Transport</keyword>
<dbReference type="InterPro" id="IPR051050">
    <property type="entry name" value="Lipid_II_flippase_MurJ/MviN"/>
</dbReference>
<keyword evidence="3 8" id="KW-0812">Transmembrane</keyword>
<feature type="transmembrane region" description="Helical" evidence="8">
    <location>
        <begin position="349"/>
        <end position="376"/>
    </location>
</feature>
<dbReference type="GO" id="GO:0009252">
    <property type="term" value="P:peptidoglycan biosynthetic process"/>
    <property type="evidence" value="ECO:0007669"/>
    <property type="project" value="UniProtKB-UniRule"/>
</dbReference>
<keyword evidence="8 9" id="KW-0961">Cell wall biogenesis/degradation</keyword>
<dbReference type="AlphaFoldDB" id="A0A2M7Z7T6"/>
<sequence length="537" mass="59290">MIRRLLSSQIKSITGAAILLGSASFVSRLIGVLRDRIFAHQFGAGTTLDAYYAAFRIPDLVYNLLVVGALSAGFIPVFIKVYEKSKSKSWEVTNSIINILGVGLIILCIILFIFTPQIIPLLVPGFNGEKLDLTITLTRIMFFSPILLGISSVVSGVLQATKSFFVYALTPIMYNLGIIIGALIFFPIFGEIGLAFGVILGALLHLLIQLPTFFKHGYRYKFVFNIKDIFVREIAKLMIPRTLGLATSQLHILVITYLASTLSEGSLTVFNFANNLQYFPIGIIGYSFAIAAFPTLSYLATQNKKEEIAEHISSTTKQILFLIIPLSIIFLLLRAQIVRVVLGSGAFDWTATIMTANTLAFFALSLFAQCLIPLFARTFYALEDTMTPFIISFVVAVINIFLGIYLKDSLGVAGLALAFSIAMVIQLSFLWLFLKLKLGSLGEAQIIKSLNKIVFSAFCMAVTVQSLKLPLSNIFGMDTFKGVLFQGFFAGTAGLLAYLLICYFLKLPELTHIQTSLTRKWLKLRNVQAEINEADEV</sequence>
<feature type="transmembrane region" description="Helical" evidence="8">
    <location>
        <begin position="60"/>
        <end position="79"/>
    </location>
</feature>
<dbReference type="NCBIfam" id="TIGR01695">
    <property type="entry name" value="murJ_mviN"/>
    <property type="match status" value="1"/>
</dbReference>
<evidence type="ECO:0000313" key="11">
    <source>
        <dbReference type="Proteomes" id="UP000230843"/>
    </source>
</evidence>